<dbReference type="InterPro" id="IPR010982">
    <property type="entry name" value="Lambda_DNA-bd_dom_sf"/>
</dbReference>
<proteinExistence type="predicted"/>
<protein>
    <submittedName>
        <fullName evidence="5">DNA-binding protein</fullName>
    </submittedName>
</protein>
<dbReference type="RefSeq" id="WP_231969798.1">
    <property type="nucleotide sequence ID" value="NZ_AP014879.1"/>
</dbReference>
<dbReference type="PANTHER" id="PTHR36511:SF3">
    <property type="entry name" value="ANTITOXIN HIGA-2"/>
    <property type="match status" value="1"/>
</dbReference>
<evidence type="ECO:0000256" key="3">
    <source>
        <dbReference type="ARBA" id="ARBA00023163"/>
    </source>
</evidence>
<evidence type="ECO:0000256" key="2">
    <source>
        <dbReference type="ARBA" id="ARBA00023125"/>
    </source>
</evidence>
<dbReference type="AlphaFoldDB" id="A0A1B4XG24"/>
<dbReference type="PROSITE" id="PS50943">
    <property type="entry name" value="HTH_CROC1"/>
    <property type="match status" value="1"/>
</dbReference>
<dbReference type="SUPFAM" id="SSF47413">
    <property type="entry name" value="lambda repressor-like DNA-binding domains"/>
    <property type="match status" value="1"/>
</dbReference>
<feature type="domain" description="HTH cro/C1-type" evidence="4">
    <location>
        <begin position="48"/>
        <end position="92"/>
    </location>
</feature>
<dbReference type="GO" id="GO:0003677">
    <property type="term" value="F:DNA binding"/>
    <property type="evidence" value="ECO:0007669"/>
    <property type="project" value="UniProtKB-KW"/>
</dbReference>
<dbReference type="SMART" id="SM00530">
    <property type="entry name" value="HTH_XRE"/>
    <property type="match status" value="1"/>
</dbReference>
<dbReference type="Proteomes" id="UP000243180">
    <property type="component" value="Chromosome"/>
</dbReference>
<keyword evidence="1" id="KW-0805">Transcription regulation</keyword>
<name>A0A1B4XG24_9GAMM</name>
<dbReference type="EMBL" id="AP014879">
    <property type="protein sequence ID" value="BAV33750.1"/>
    <property type="molecule type" value="Genomic_DNA"/>
</dbReference>
<gene>
    <name evidence="5" type="ORF">SCL_1439</name>
</gene>
<evidence type="ECO:0000259" key="4">
    <source>
        <dbReference type="PROSITE" id="PS50943"/>
    </source>
</evidence>
<dbReference type="InterPro" id="IPR052359">
    <property type="entry name" value="HTH-type_reg/antitoxin"/>
</dbReference>
<keyword evidence="6" id="KW-1185">Reference proteome</keyword>
<keyword evidence="2 5" id="KW-0238">DNA-binding</keyword>
<dbReference type="Gene3D" id="1.10.260.40">
    <property type="entry name" value="lambda repressor-like DNA-binding domains"/>
    <property type="match status" value="1"/>
</dbReference>
<dbReference type="KEGG" id="slim:SCL_1439"/>
<sequence length="104" mass="11654">MTKRKTILNAVHETARGLHDAGLMETKTMREFDVLCLPRVKEYSAAQIKRIRERNKASQAVFAAYLNTSVSTVQKWERGEKKPNGPSLKLLSLVESKGLQVLAA</sequence>
<evidence type="ECO:0000313" key="5">
    <source>
        <dbReference type="EMBL" id="BAV33750.1"/>
    </source>
</evidence>
<accession>A0A1B4XG24</accession>
<evidence type="ECO:0000256" key="1">
    <source>
        <dbReference type="ARBA" id="ARBA00023015"/>
    </source>
</evidence>
<organism evidence="5 6">
    <name type="scientific">Sulfuricaulis limicola</name>
    <dbReference type="NCBI Taxonomy" id="1620215"/>
    <lineage>
        <taxon>Bacteria</taxon>
        <taxon>Pseudomonadati</taxon>
        <taxon>Pseudomonadota</taxon>
        <taxon>Gammaproteobacteria</taxon>
        <taxon>Acidiferrobacterales</taxon>
        <taxon>Acidiferrobacteraceae</taxon>
        <taxon>Sulfuricaulis</taxon>
    </lineage>
</organism>
<dbReference type="CDD" id="cd00093">
    <property type="entry name" value="HTH_XRE"/>
    <property type="match status" value="1"/>
</dbReference>
<dbReference type="InterPro" id="IPR001387">
    <property type="entry name" value="Cro/C1-type_HTH"/>
</dbReference>
<dbReference type="Pfam" id="PF01381">
    <property type="entry name" value="HTH_3"/>
    <property type="match status" value="1"/>
</dbReference>
<dbReference type="PANTHER" id="PTHR36511">
    <property type="entry name" value="MERR FAMILY BACTERIAL REGULATORY PROTEIN"/>
    <property type="match status" value="1"/>
</dbReference>
<evidence type="ECO:0000313" key="6">
    <source>
        <dbReference type="Proteomes" id="UP000243180"/>
    </source>
</evidence>
<reference evidence="5 6" key="1">
    <citation type="submission" date="2015-05" db="EMBL/GenBank/DDBJ databases">
        <title>Complete genome sequence of a sulfur-oxidizing gammaproteobacterium strain HA5.</title>
        <authorList>
            <person name="Miura A."/>
            <person name="Kojima H."/>
            <person name="Fukui M."/>
        </authorList>
    </citation>
    <scope>NUCLEOTIDE SEQUENCE [LARGE SCALE GENOMIC DNA]</scope>
    <source>
        <strain evidence="5 6">HA5</strain>
    </source>
</reference>
<dbReference type="InParanoid" id="A0A1B4XG24"/>
<keyword evidence="3" id="KW-0804">Transcription</keyword>